<evidence type="ECO:0000313" key="1">
    <source>
        <dbReference type="EMBL" id="SEM34476.1"/>
    </source>
</evidence>
<gene>
    <name evidence="1" type="ORF">SAMN05192533_102259</name>
</gene>
<organism evidence="1 2">
    <name type="scientific">Mesobacillus persicus</name>
    <dbReference type="NCBI Taxonomy" id="930146"/>
    <lineage>
        <taxon>Bacteria</taxon>
        <taxon>Bacillati</taxon>
        <taxon>Bacillota</taxon>
        <taxon>Bacilli</taxon>
        <taxon>Bacillales</taxon>
        <taxon>Bacillaceae</taxon>
        <taxon>Mesobacillus</taxon>
    </lineage>
</organism>
<keyword evidence="2" id="KW-1185">Reference proteome</keyword>
<dbReference type="Proteomes" id="UP000198553">
    <property type="component" value="Unassembled WGS sequence"/>
</dbReference>
<proteinExistence type="predicted"/>
<accession>A0A1H7XL26</accession>
<name>A0A1H7XL26_9BACI</name>
<dbReference type="STRING" id="930146.SAMN05192533_102259"/>
<protein>
    <submittedName>
        <fullName evidence="1">Uncharacterized protein</fullName>
    </submittedName>
</protein>
<dbReference type="AlphaFoldDB" id="A0A1H7XL26"/>
<reference evidence="2" key="1">
    <citation type="submission" date="2016-10" db="EMBL/GenBank/DDBJ databases">
        <authorList>
            <person name="Varghese N."/>
            <person name="Submissions S."/>
        </authorList>
    </citation>
    <scope>NUCLEOTIDE SEQUENCE [LARGE SCALE GENOMIC DNA]</scope>
    <source>
        <strain evidence="2">B48,IBRC-M 10115,DSM 25386,CECT 8001</strain>
    </source>
</reference>
<dbReference type="EMBL" id="FOBW01000002">
    <property type="protein sequence ID" value="SEM34476.1"/>
    <property type="molecule type" value="Genomic_DNA"/>
</dbReference>
<evidence type="ECO:0000313" key="2">
    <source>
        <dbReference type="Proteomes" id="UP000198553"/>
    </source>
</evidence>
<sequence>MKGKKFNFRFHKSTSDKTPDEIIQALVDNTIKKVLTDYDKKYYNSFKEYTS</sequence>